<sequence length="290" mass="33220">MKLDKESLKLALVFKGAIVKRLLPGMAVLTTITLFLIYLHNHNEEYQKLNMTISGALPGYMGAALGLLLVFRNSTAYDKWWEARKEIGALVNTSRNLAITLNGLLPFNTPERKEVTNLLISFVFHLKSHLRNETEKITLDVLLPEDRLLIENAKHKPVVLANIMTNKIENVWKRNLISDIQQSLLIEKIHALIDILGKCERIKNTPIPMAYMYLLKFLINLYVIILPFSLVNDIGWLCIPLVILLYYILMSIVITAEEIEEPFGYDLNDLEMDKIALNIKNNIDEIVTHD</sequence>
<dbReference type="InterPro" id="IPR044669">
    <property type="entry name" value="YneE/VCCN1/2-like"/>
</dbReference>
<evidence type="ECO:0000256" key="5">
    <source>
        <dbReference type="ARBA" id="ARBA00022989"/>
    </source>
</evidence>
<keyword evidence="11" id="KW-1185">Reference proteome</keyword>
<keyword evidence="2" id="KW-0813">Transport</keyword>
<dbReference type="GO" id="GO:0005254">
    <property type="term" value="F:chloride channel activity"/>
    <property type="evidence" value="ECO:0007669"/>
    <property type="project" value="InterPro"/>
</dbReference>
<comment type="subcellular location">
    <subcellularLocation>
        <location evidence="1">Cell membrane</location>
        <topology evidence="1">Multi-pass membrane protein</topology>
    </subcellularLocation>
</comment>
<feature type="transmembrane region" description="Helical" evidence="9">
    <location>
        <begin position="210"/>
        <end position="228"/>
    </location>
</feature>
<keyword evidence="4 9" id="KW-0812">Transmembrane</keyword>
<evidence type="ECO:0000313" key="11">
    <source>
        <dbReference type="Proteomes" id="UP000001822"/>
    </source>
</evidence>
<dbReference type="Proteomes" id="UP000001822">
    <property type="component" value="Chromosome"/>
</dbReference>
<evidence type="ECO:0000313" key="10">
    <source>
        <dbReference type="EMBL" id="ABG58270.1"/>
    </source>
</evidence>
<keyword evidence="3" id="KW-1003">Cell membrane</keyword>
<dbReference type="RefSeq" id="WP_011584385.1">
    <property type="nucleotide sequence ID" value="NC_008255.1"/>
</dbReference>
<proteinExistence type="inferred from homology"/>
<organism evidence="10 11">
    <name type="scientific">Cytophaga hutchinsonii (strain ATCC 33406 / DSM 1761 / CIP 103989 / NBRC 15051 / NCIMB 9469 / D465)</name>
    <dbReference type="NCBI Taxonomy" id="269798"/>
    <lineage>
        <taxon>Bacteria</taxon>
        <taxon>Pseudomonadati</taxon>
        <taxon>Bacteroidota</taxon>
        <taxon>Cytophagia</taxon>
        <taxon>Cytophagales</taxon>
        <taxon>Cytophagaceae</taxon>
        <taxon>Cytophaga</taxon>
    </lineage>
</organism>
<accession>A0A6N4SPQ1</accession>
<evidence type="ECO:0000256" key="2">
    <source>
        <dbReference type="ARBA" id="ARBA00022448"/>
    </source>
</evidence>
<evidence type="ECO:0000256" key="4">
    <source>
        <dbReference type="ARBA" id="ARBA00022692"/>
    </source>
</evidence>
<evidence type="ECO:0000256" key="3">
    <source>
        <dbReference type="ARBA" id="ARBA00022475"/>
    </source>
</evidence>
<evidence type="ECO:0000256" key="8">
    <source>
        <dbReference type="ARBA" id="ARBA00034708"/>
    </source>
</evidence>
<evidence type="ECO:0000256" key="9">
    <source>
        <dbReference type="SAM" id="Phobius"/>
    </source>
</evidence>
<dbReference type="Pfam" id="PF25539">
    <property type="entry name" value="Bestrophin_2"/>
    <property type="match status" value="1"/>
</dbReference>
<dbReference type="PANTHER" id="PTHR33281">
    <property type="entry name" value="UPF0187 PROTEIN YNEE"/>
    <property type="match status" value="1"/>
</dbReference>
<feature type="transmembrane region" description="Helical" evidence="9">
    <location>
        <begin position="51"/>
        <end position="71"/>
    </location>
</feature>
<evidence type="ECO:0000256" key="6">
    <source>
        <dbReference type="ARBA" id="ARBA00023065"/>
    </source>
</evidence>
<gene>
    <name evidence="10" type="ordered locus">CHU_0993</name>
</gene>
<name>A0A6N4SPQ1_CYTH3</name>
<keyword evidence="6" id="KW-0406">Ion transport</keyword>
<protein>
    <submittedName>
        <fullName evidence="10">Uncharacterized protein</fullName>
    </submittedName>
</protein>
<dbReference type="AlphaFoldDB" id="A0A6N4SPQ1"/>
<keyword evidence="7 9" id="KW-0472">Membrane</keyword>
<reference evidence="10 11" key="1">
    <citation type="journal article" date="2007" name="Appl. Environ. Microbiol.">
        <title>Genome sequence of the cellulolytic gliding bacterium Cytophaga hutchinsonii.</title>
        <authorList>
            <person name="Xie G."/>
            <person name="Bruce D.C."/>
            <person name="Challacombe J.F."/>
            <person name="Chertkov O."/>
            <person name="Detter J.C."/>
            <person name="Gilna P."/>
            <person name="Han C.S."/>
            <person name="Lucas S."/>
            <person name="Misra M."/>
            <person name="Myers G.L."/>
            <person name="Richardson P."/>
            <person name="Tapia R."/>
            <person name="Thayer N."/>
            <person name="Thompson L.S."/>
            <person name="Brettin T.S."/>
            <person name="Henrissat B."/>
            <person name="Wilson D.B."/>
            <person name="McBride M.J."/>
        </authorList>
    </citation>
    <scope>NUCLEOTIDE SEQUENCE [LARGE SCALE GENOMIC DNA]</scope>
    <source>
        <strain evidence="11">ATCC 33406 / DSM 1761 / CIP 103989 / NBRC 15051 / NCIMB 9469 / D465</strain>
    </source>
</reference>
<dbReference type="OrthoDB" id="445589at2"/>
<dbReference type="KEGG" id="chu:CHU_0993"/>
<dbReference type="EMBL" id="CP000383">
    <property type="protein sequence ID" value="ABG58270.1"/>
    <property type="molecule type" value="Genomic_DNA"/>
</dbReference>
<feature type="transmembrane region" description="Helical" evidence="9">
    <location>
        <begin position="234"/>
        <end position="254"/>
    </location>
</feature>
<comment type="similarity">
    <text evidence="8">Belongs to the anion channel-forming bestrophin (TC 1.A.46) family.</text>
</comment>
<dbReference type="GO" id="GO:0005886">
    <property type="term" value="C:plasma membrane"/>
    <property type="evidence" value="ECO:0007669"/>
    <property type="project" value="UniProtKB-SubCell"/>
</dbReference>
<feature type="transmembrane region" description="Helical" evidence="9">
    <location>
        <begin position="21"/>
        <end position="39"/>
    </location>
</feature>
<dbReference type="PANTHER" id="PTHR33281:SF19">
    <property type="entry name" value="VOLTAGE-DEPENDENT ANION CHANNEL-FORMING PROTEIN YNEE"/>
    <property type="match status" value="1"/>
</dbReference>
<evidence type="ECO:0000256" key="1">
    <source>
        <dbReference type="ARBA" id="ARBA00004651"/>
    </source>
</evidence>
<evidence type="ECO:0000256" key="7">
    <source>
        <dbReference type="ARBA" id="ARBA00023136"/>
    </source>
</evidence>
<keyword evidence="5 9" id="KW-1133">Transmembrane helix</keyword>